<dbReference type="Pfam" id="PF01476">
    <property type="entry name" value="LysM"/>
    <property type="match status" value="1"/>
</dbReference>
<dbReference type="Pfam" id="PF01551">
    <property type="entry name" value="Peptidase_M23"/>
    <property type="match status" value="1"/>
</dbReference>
<sequence length="247" mass="28268">MLYKNTVFIKSVSLLLVFFLPILFFPSCASIDEIKKSTYKRGDTKRTLKARTHLVRKGDTLYKIARKYRVSVTDLKKLNRIRDEKDIDVGTRLMIPRAKRISRPPTRKKHKTYTREHRPKTSTRFIWPLKKFRISSRYGIRSSKKHDGIDLAAKKGTRIRSAAAGKVIFSGWGPSGYGKVVILKHAGNAITVYAHNDRNLVRKGARVGKGQSIATVGKSGRATGYHVHFEIRIKRKPVNPEKYLPRL</sequence>
<dbReference type="SUPFAM" id="SSF51261">
    <property type="entry name" value="Duplicated hybrid motif"/>
    <property type="match status" value="1"/>
</dbReference>
<dbReference type="SMART" id="SM00257">
    <property type="entry name" value="LysM"/>
    <property type="match status" value="1"/>
</dbReference>
<protein>
    <submittedName>
        <fullName evidence="2">Peptidase, M23/M37 family</fullName>
    </submittedName>
</protein>
<reference evidence="2" key="1">
    <citation type="submission" date="2018-06" db="EMBL/GenBank/DDBJ databases">
        <authorList>
            <person name="Zhirakovskaya E."/>
        </authorList>
    </citation>
    <scope>NUCLEOTIDE SEQUENCE</scope>
</reference>
<dbReference type="InterPro" id="IPR018392">
    <property type="entry name" value="LysM"/>
</dbReference>
<gene>
    <name evidence="2" type="ORF">MNBD_NITROSPINAE01-312</name>
</gene>
<organism evidence="2">
    <name type="scientific">hydrothermal vent metagenome</name>
    <dbReference type="NCBI Taxonomy" id="652676"/>
    <lineage>
        <taxon>unclassified sequences</taxon>
        <taxon>metagenomes</taxon>
        <taxon>ecological metagenomes</taxon>
    </lineage>
</organism>
<dbReference type="InterPro" id="IPR036779">
    <property type="entry name" value="LysM_dom_sf"/>
</dbReference>
<dbReference type="InterPro" id="IPR050570">
    <property type="entry name" value="Cell_wall_metabolism_enzyme"/>
</dbReference>
<dbReference type="PROSITE" id="PS51782">
    <property type="entry name" value="LYSM"/>
    <property type="match status" value="1"/>
</dbReference>
<feature type="domain" description="LysM" evidence="1">
    <location>
        <begin position="51"/>
        <end position="95"/>
    </location>
</feature>
<dbReference type="Gene3D" id="3.10.350.10">
    <property type="entry name" value="LysM domain"/>
    <property type="match status" value="1"/>
</dbReference>
<dbReference type="PANTHER" id="PTHR21666:SF270">
    <property type="entry name" value="MUREIN HYDROLASE ACTIVATOR ENVC"/>
    <property type="match status" value="1"/>
</dbReference>
<proteinExistence type="predicted"/>
<accession>A0A3B1D1Z1</accession>
<dbReference type="InterPro" id="IPR016047">
    <property type="entry name" value="M23ase_b-sheet_dom"/>
</dbReference>
<dbReference type="CDD" id="cd00118">
    <property type="entry name" value="LysM"/>
    <property type="match status" value="1"/>
</dbReference>
<dbReference type="Gene3D" id="2.70.70.10">
    <property type="entry name" value="Glucose Permease (Domain IIA)"/>
    <property type="match status" value="1"/>
</dbReference>
<dbReference type="EMBL" id="UOGC01000141">
    <property type="protein sequence ID" value="VAX22727.1"/>
    <property type="molecule type" value="Genomic_DNA"/>
</dbReference>
<evidence type="ECO:0000259" key="1">
    <source>
        <dbReference type="PROSITE" id="PS51782"/>
    </source>
</evidence>
<dbReference type="CDD" id="cd12797">
    <property type="entry name" value="M23_peptidase"/>
    <property type="match status" value="1"/>
</dbReference>
<dbReference type="InterPro" id="IPR011055">
    <property type="entry name" value="Dup_hybrid_motif"/>
</dbReference>
<name>A0A3B1D1Z1_9ZZZZ</name>
<dbReference type="PANTHER" id="PTHR21666">
    <property type="entry name" value="PEPTIDASE-RELATED"/>
    <property type="match status" value="1"/>
</dbReference>
<dbReference type="GO" id="GO:0004222">
    <property type="term" value="F:metalloendopeptidase activity"/>
    <property type="evidence" value="ECO:0007669"/>
    <property type="project" value="TreeGrafter"/>
</dbReference>
<dbReference type="AlphaFoldDB" id="A0A3B1D1Z1"/>
<evidence type="ECO:0000313" key="2">
    <source>
        <dbReference type="EMBL" id="VAX22727.1"/>
    </source>
</evidence>